<name>A7UW26_NEUCR</name>
<evidence type="ECO:0000313" key="2">
    <source>
        <dbReference type="EMBL" id="EDO65336.1"/>
    </source>
</evidence>
<dbReference type="AlphaFoldDB" id="A7UW26"/>
<evidence type="ECO:0000313" key="3">
    <source>
        <dbReference type="Proteomes" id="UP000001805"/>
    </source>
</evidence>
<reference evidence="2 3" key="1">
    <citation type="journal article" date="2003" name="Nature">
        <title>The genome sequence of the filamentous fungus Neurospora crassa.</title>
        <authorList>
            <person name="Galagan J.E."/>
            <person name="Calvo S.E."/>
            <person name="Borkovich K.A."/>
            <person name="Selker E.U."/>
            <person name="Read N.D."/>
            <person name="Jaffe D."/>
            <person name="FitzHugh W."/>
            <person name="Ma L.J."/>
            <person name="Smirnov S."/>
            <person name="Purcell S."/>
            <person name="Rehman B."/>
            <person name="Elkins T."/>
            <person name="Engels R."/>
            <person name="Wang S."/>
            <person name="Nielsen C.B."/>
            <person name="Butler J."/>
            <person name="Endrizzi M."/>
            <person name="Qui D."/>
            <person name="Ianakiev P."/>
            <person name="Bell-Pedersen D."/>
            <person name="Nelson M.A."/>
            <person name="Werner-Washburne M."/>
            <person name="Selitrennikoff C.P."/>
            <person name="Kinsey J.A."/>
            <person name="Braun E.L."/>
            <person name="Zelter A."/>
            <person name="Schulte U."/>
            <person name="Kothe G.O."/>
            <person name="Jedd G."/>
            <person name="Mewes W."/>
            <person name="Staben C."/>
            <person name="Marcotte E."/>
            <person name="Greenberg D."/>
            <person name="Roy A."/>
            <person name="Foley K."/>
            <person name="Naylor J."/>
            <person name="Stange-Thomann N."/>
            <person name="Barrett R."/>
            <person name="Gnerre S."/>
            <person name="Kamal M."/>
            <person name="Kamvysselis M."/>
            <person name="Mauceli E."/>
            <person name="Bielke C."/>
            <person name="Rudd S."/>
            <person name="Frishman D."/>
            <person name="Krystofova S."/>
            <person name="Rasmussen C."/>
            <person name="Metzenberg R.L."/>
            <person name="Perkins D.D."/>
            <person name="Kroken S."/>
            <person name="Cogoni C."/>
            <person name="Macino G."/>
            <person name="Catcheside D."/>
            <person name="Li W."/>
            <person name="Pratt R.J."/>
            <person name="Osmani S.A."/>
            <person name="DeSouza C.P."/>
            <person name="Glass L."/>
            <person name="Orbach M.J."/>
            <person name="Berglund J.A."/>
            <person name="Voelker R."/>
            <person name="Yarden O."/>
            <person name="Plamann M."/>
            <person name="Seiler S."/>
            <person name="Dunlap J."/>
            <person name="Radford A."/>
            <person name="Aramayo R."/>
            <person name="Natvig D.O."/>
            <person name="Alex L.A."/>
            <person name="Mannhaupt G."/>
            <person name="Ebbole D.J."/>
            <person name="Freitag M."/>
            <person name="Paulsen I."/>
            <person name="Sachs M.S."/>
            <person name="Lander E.S."/>
            <person name="Nusbaum C."/>
            <person name="Birren B."/>
        </authorList>
    </citation>
    <scope>NUCLEOTIDE SEQUENCE [LARGE SCALE GENOMIC DNA]</scope>
    <source>
        <strain evidence="3">ATCC 24698 / 74-OR23-1A / CBS 708.71 / DSM 1257 / FGSC 987</strain>
    </source>
</reference>
<keyword evidence="3" id="KW-1185">Reference proteome</keyword>
<dbReference type="EMBL" id="CM002237">
    <property type="protein sequence ID" value="EDO65336.1"/>
    <property type="molecule type" value="Genomic_DNA"/>
</dbReference>
<feature type="region of interest" description="Disordered" evidence="1">
    <location>
        <begin position="106"/>
        <end position="145"/>
    </location>
</feature>
<dbReference type="GeneID" id="5847770"/>
<sequence>MRTTCLGREQPPALITRKPEASWRTLHRGEKEDNARYVWMWVSYRVALFVIGKQCYWNLKWYLSILESNSLPSRVFLSPSRSFPILQLKINLGSFLFSSPPISETPTGIDRSTLPSNQTKHPRCQSGKGTTDNCTFGGPAPQPLK</sequence>
<proteinExistence type="predicted"/>
<dbReference type="RefSeq" id="XP_001728427.1">
    <property type="nucleotide sequence ID" value="XM_001728375.2"/>
</dbReference>
<dbReference type="KEGG" id="ncr:NCU10404"/>
<gene>
    <name evidence="2" type="ORF">NCU10404</name>
</gene>
<accession>A7UW26</accession>
<organism evidence="2 3">
    <name type="scientific">Neurospora crassa (strain ATCC 24698 / 74-OR23-1A / CBS 708.71 / DSM 1257 / FGSC 987)</name>
    <dbReference type="NCBI Taxonomy" id="367110"/>
    <lineage>
        <taxon>Eukaryota</taxon>
        <taxon>Fungi</taxon>
        <taxon>Dikarya</taxon>
        <taxon>Ascomycota</taxon>
        <taxon>Pezizomycotina</taxon>
        <taxon>Sordariomycetes</taxon>
        <taxon>Sordariomycetidae</taxon>
        <taxon>Sordariales</taxon>
        <taxon>Sordariaceae</taxon>
        <taxon>Neurospora</taxon>
    </lineage>
</organism>
<dbReference type="VEuPathDB" id="FungiDB:NCU10404"/>
<evidence type="ECO:0000256" key="1">
    <source>
        <dbReference type="SAM" id="MobiDB-lite"/>
    </source>
</evidence>
<dbReference type="Proteomes" id="UP000001805">
    <property type="component" value="Chromosome 6, Linkage Group II"/>
</dbReference>
<dbReference type="PaxDb" id="5141-EFNCRP00000001751"/>
<dbReference type="OrthoDB" id="10337368at2759"/>
<protein>
    <submittedName>
        <fullName evidence="2">Uncharacterized protein</fullName>
    </submittedName>
</protein>
<dbReference type="InParanoid" id="A7UW26"/>
<dbReference type="HOGENOM" id="CLU_158119_0_0_1"/>